<evidence type="ECO:0000313" key="5">
    <source>
        <dbReference type="Proteomes" id="UP001370758"/>
    </source>
</evidence>
<feature type="compositionally biased region" description="Polar residues" evidence="1">
    <location>
        <begin position="132"/>
        <end position="143"/>
    </location>
</feature>
<accession>A0AAV9W1A1</accession>
<dbReference type="SMART" id="SM00546">
    <property type="entry name" value="CUE"/>
    <property type="match status" value="1"/>
</dbReference>
<dbReference type="SUPFAM" id="SSF46934">
    <property type="entry name" value="UBA-like"/>
    <property type="match status" value="1"/>
</dbReference>
<dbReference type="Gene3D" id="1.10.246.120">
    <property type="match status" value="1"/>
</dbReference>
<evidence type="ECO:0008006" key="6">
    <source>
        <dbReference type="Google" id="ProtNLM"/>
    </source>
</evidence>
<proteinExistence type="predicted"/>
<feature type="compositionally biased region" description="Pro residues" evidence="1">
    <location>
        <begin position="299"/>
        <end position="316"/>
    </location>
</feature>
<name>A0AAV9W1A1_9PEZI</name>
<dbReference type="Gene3D" id="1.10.8.10">
    <property type="entry name" value="DNA helicase RuvA subunit, C-terminal domain"/>
    <property type="match status" value="1"/>
</dbReference>
<feature type="compositionally biased region" description="Basic and acidic residues" evidence="1">
    <location>
        <begin position="1"/>
        <end position="24"/>
    </location>
</feature>
<dbReference type="SMART" id="SM00167">
    <property type="entry name" value="VPS9"/>
    <property type="match status" value="1"/>
</dbReference>
<comment type="caution">
    <text evidence="4">The sequence shown here is derived from an EMBL/GenBank/DDBJ whole genome shotgun (WGS) entry which is preliminary data.</text>
</comment>
<feature type="compositionally biased region" description="Polar residues" evidence="1">
    <location>
        <begin position="718"/>
        <end position="733"/>
    </location>
</feature>
<dbReference type="GO" id="GO:0031267">
    <property type="term" value="F:small GTPase binding"/>
    <property type="evidence" value="ECO:0007669"/>
    <property type="project" value="TreeGrafter"/>
</dbReference>
<feature type="compositionally biased region" description="Basic and acidic residues" evidence="1">
    <location>
        <begin position="641"/>
        <end position="653"/>
    </location>
</feature>
<dbReference type="GO" id="GO:0043130">
    <property type="term" value="F:ubiquitin binding"/>
    <property type="evidence" value="ECO:0007669"/>
    <property type="project" value="InterPro"/>
</dbReference>
<dbReference type="PROSITE" id="PS51140">
    <property type="entry name" value="CUE"/>
    <property type="match status" value="1"/>
</dbReference>
<feature type="compositionally biased region" description="Low complexity" evidence="1">
    <location>
        <begin position="253"/>
        <end position="278"/>
    </location>
</feature>
<dbReference type="GO" id="GO:0016192">
    <property type="term" value="P:vesicle-mediated transport"/>
    <property type="evidence" value="ECO:0007669"/>
    <property type="project" value="InterPro"/>
</dbReference>
<dbReference type="PROSITE" id="PS51205">
    <property type="entry name" value="VPS9"/>
    <property type="match status" value="1"/>
</dbReference>
<feature type="region of interest" description="Disordered" evidence="1">
    <location>
        <begin position="81"/>
        <end position="318"/>
    </location>
</feature>
<evidence type="ECO:0000259" key="2">
    <source>
        <dbReference type="PROSITE" id="PS51140"/>
    </source>
</evidence>
<feature type="region of interest" description="Disordered" evidence="1">
    <location>
        <begin position="1"/>
        <end position="52"/>
    </location>
</feature>
<dbReference type="InterPro" id="IPR009060">
    <property type="entry name" value="UBA-like_sf"/>
</dbReference>
<dbReference type="CDD" id="cd14369">
    <property type="entry name" value="CUE_VPS9_like"/>
    <property type="match status" value="1"/>
</dbReference>
<dbReference type="SUPFAM" id="SSF109993">
    <property type="entry name" value="VPS9 domain"/>
    <property type="match status" value="1"/>
</dbReference>
<feature type="domain" description="CUE" evidence="2">
    <location>
        <begin position="790"/>
        <end position="833"/>
    </location>
</feature>
<dbReference type="AlphaFoldDB" id="A0AAV9W1A1"/>
<evidence type="ECO:0000256" key="1">
    <source>
        <dbReference type="SAM" id="MobiDB-lite"/>
    </source>
</evidence>
<dbReference type="InterPro" id="IPR041804">
    <property type="entry name" value="Vps9_CUE"/>
</dbReference>
<dbReference type="InterPro" id="IPR041545">
    <property type="entry name" value="DUF5601"/>
</dbReference>
<dbReference type="Pfam" id="PF02845">
    <property type="entry name" value="CUE"/>
    <property type="match status" value="1"/>
</dbReference>
<feature type="region of interest" description="Disordered" evidence="1">
    <location>
        <begin position="407"/>
        <end position="436"/>
    </location>
</feature>
<dbReference type="GO" id="GO:0030139">
    <property type="term" value="C:endocytic vesicle"/>
    <property type="evidence" value="ECO:0007669"/>
    <property type="project" value="TreeGrafter"/>
</dbReference>
<dbReference type="Proteomes" id="UP001370758">
    <property type="component" value="Unassembled WGS sequence"/>
</dbReference>
<dbReference type="Gene3D" id="1.20.1050.80">
    <property type="entry name" value="VPS9 domain"/>
    <property type="match status" value="1"/>
</dbReference>
<dbReference type="EMBL" id="JAVHJL010000007">
    <property type="protein sequence ID" value="KAK6500227.1"/>
    <property type="molecule type" value="Genomic_DNA"/>
</dbReference>
<feature type="compositionally biased region" description="Basic and acidic residues" evidence="1">
    <location>
        <begin position="228"/>
        <end position="239"/>
    </location>
</feature>
<feature type="domain" description="VPS9" evidence="3">
    <location>
        <begin position="438"/>
        <end position="577"/>
    </location>
</feature>
<dbReference type="GO" id="GO:0005829">
    <property type="term" value="C:cytosol"/>
    <property type="evidence" value="ECO:0007669"/>
    <property type="project" value="TreeGrafter"/>
</dbReference>
<dbReference type="GO" id="GO:0005085">
    <property type="term" value="F:guanyl-nucleotide exchange factor activity"/>
    <property type="evidence" value="ECO:0007669"/>
    <property type="project" value="InterPro"/>
</dbReference>
<evidence type="ECO:0000313" key="4">
    <source>
        <dbReference type="EMBL" id="KAK6500227.1"/>
    </source>
</evidence>
<sequence>MQEETALHAEQQPHRNDDNRKSNDDNLTAVPTMTDSKELEGSSTNTNSAVDIAAVPSEPGLVSTSAPTSSEPLDIAISASLSKLDISPSSPKSPTNPKESRSQTLPSSPPAPTPPPKDKPLPTPEDVISKAETAQSQAQTKSTALPALPRSENGRLHPGYPPKSHGRSLSGSSILDASEEEEGQDTKGEIRSIMSQFSPKLSPQLDPEDQKPSSNSPSPSPTVNNASDKSETLLSEKAHIPPRTSSLENLRPAANSATTSTSATATAIQRSQSTSSITEKPLPPQLNRRFSTTLDPHSPVEPAPPPPAPDPEPPQPFDFHRFLEQLRHRTADPVARFLRSFLNEFGKRQWVVHEQVKIISDFLDFIHNKMALCDVWREVSDLEFDNAKEGMEKLVMNRLYTQTFSPAIAPPPSQLDKRGKRRQNPNMPGRRGQHQEDFERDQILAQKVAIYGWVREEHLDIKPVGESGRKFLSLAVQELLKINNYRAPRDKVICVLNCCKVIFGLLRHANSTQSADDFVPLLIYVVLRANPEHLVSNIQYILRFRNPDKLGGEAGYYLSSLSGAIQFIEGLDRSSLTINDEEFERNVEEAVRKIAEVKEPISPVVGSTPRGSVSAEGGQGPPQSAAGRSVSMSAAALAADTQERASAERRRSVDTNANTGSGDEEKAAVAGLLRTIQKPLSTIGRIFGDDSSSQQSQQDITRQMHPVTVDAGPVSTPLPGNTPRTSPRPNSREGSQQQQGQNQIQNQSQPPTNGFPGARYLQPEALEAAESAARQASAETAEAMRIQRAEHENVVGILSAMFPDLDKDIIDDVVRMKDGRVGLAVDACLALSS</sequence>
<dbReference type="Pfam" id="PF18151">
    <property type="entry name" value="DUF5601"/>
    <property type="match status" value="1"/>
</dbReference>
<feature type="compositionally biased region" description="Low complexity" evidence="1">
    <location>
        <begin position="734"/>
        <end position="749"/>
    </location>
</feature>
<protein>
    <recommendedName>
        <fullName evidence="6">Guanine nucleotide exchange factor Vps9</fullName>
    </recommendedName>
</protein>
<keyword evidence="5" id="KW-1185">Reference proteome</keyword>
<dbReference type="Pfam" id="PF02204">
    <property type="entry name" value="VPS9"/>
    <property type="match status" value="1"/>
</dbReference>
<dbReference type="PANTHER" id="PTHR23101:SF25">
    <property type="entry name" value="GTPASE-ACTIVATING PROTEIN AND VPS9 DOMAIN-CONTAINING PROTEIN 1"/>
    <property type="match status" value="1"/>
</dbReference>
<evidence type="ECO:0000259" key="3">
    <source>
        <dbReference type="PROSITE" id="PS51205"/>
    </source>
</evidence>
<feature type="region of interest" description="Disordered" evidence="1">
    <location>
        <begin position="706"/>
        <end position="759"/>
    </location>
</feature>
<organism evidence="4 5">
    <name type="scientific">Arthrobotrys musiformis</name>
    <dbReference type="NCBI Taxonomy" id="47236"/>
    <lineage>
        <taxon>Eukaryota</taxon>
        <taxon>Fungi</taxon>
        <taxon>Dikarya</taxon>
        <taxon>Ascomycota</taxon>
        <taxon>Pezizomycotina</taxon>
        <taxon>Orbiliomycetes</taxon>
        <taxon>Orbiliales</taxon>
        <taxon>Orbiliaceae</taxon>
        <taxon>Arthrobotrys</taxon>
    </lineage>
</organism>
<dbReference type="InterPro" id="IPR045046">
    <property type="entry name" value="Vps9-like"/>
</dbReference>
<dbReference type="PANTHER" id="PTHR23101">
    <property type="entry name" value="RAB GDP/GTP EXCHANGE FACTOR"/>
    <property type="match status" value="1"/>
</dbReference>
<dbReference type="InterPro" id="IPR003892">
    <property type="entry name" value="CUE"/>
</dbReference>
<feature type="compositionally biased region" description="Low complexity" evidence="1">
    <location>
        <begin position="87"/>
        <end position="97"/>
    </location>
</feature>
<feature type="region of interest" description="Disordered" evidence="1">
    <location>
        <begin position="602"/>
        <end position="666"/>
    </location>
</feature>
<reference evidence="4 5" key="1">
    <citation type="submission" date="2023-08" db="EMBL/GenBank/DDBJ databases">
        <authorList>
            <person name="Palmer J.M."/>
        </authorList>
    </citation>
    <scope>NUCLEOTIDE SEQUENCE [LARGE SCALE GENOMIC DNA]</scope>
    <source>
        <strain evidence="4 5">TWF481</strain>
    </source>
</reference>
<gene>
    <name evidence="4" type="ORF">TWF481_010576</name>
</gene>
<dbReference type="InterPro" id="IPR003123">
    <property type="entry name" value="VPS9"/>
</dbReference>
<dbReference type="InterPro" id="IPR037191">
    <property type="entry name" value="VPS9_dom_sf"/>
</dbReference>